<reference evidence="2 3" key="1">
    <citation type="journal article" date="2019" name="Genome Biol. Evol.">
        <title>Day and night: Metabolic profiles and evolutionary relationships of six axenic non-marine cyanobacteria.</title>
        <authorList>
            <person name="Will S.E."/>
            <person name="Henke P."/>
            <person name="Boedeker C."/>
            <person name="Huang S."/>
            <person name="Brinkmann H."/>
            <person name="Rohde M."/>
            <person name="Jarek M."/>
            <person name="Friedl T."/>
            <person name="Seufert S."/>
            <person name="Schumacher M."/>
            <person name="Overmann J."/>
            <person name="Neumann-Schaal M."/>
            <person name="Petersen J."/>
        </authorList>
    </citation>
    <scope>NUCLEOTIDE SEQUENCE [LARGE SCALE GENOMIC DNA]</scope>
    <source>
        <strain evidence="2 3">PCC 6912</strain>
    </source>
</reference>
<comment type="caution">
    <text evidence="2">The sequence shown here is derived from an EMBL/GenBank/DDBJ whole genome shotgun (WGS) entry which is preliminary data.</text>
</comment>
<accession>A0A433NH82</accession>
<dbReference type="OrthoDB" id="726375at2"/>
<name>A0A433NH82_CHLFR</name>
<dbReference type="Pfam" id="PF12902">
    <property type="entry name" value="Ferritin-like"/>
    <property type="match status" value="1"/>
</dbReference>
<protein>
    <recommendedName>
        <fullName evidence="1">Iminophenyl-pyruvate dimer synthase domain-containing protein</fullName>
    </recommendedName>
</protein>
<evidence type="ECO:0000313" key="2">
    <source>
        <dbReference type="EMBL" id="RUR81753.1"/>
    </source>
</evidence>
<proteinExistence type="predicted"/>
<dbReference type="AlphaFoldDB" id="A0A433NH82"/>
<sequence length="1173" mass="133628">MSILDFPRLHFQGFARIHAPTGQKNGLVDLGSNTVYMNGVRFDHHRSLSEFHEYLYKLGPRFNAQGQWDDNGPFSMAMGWDFGGNGHFAIDAKIVSTQREFGEIDQKDPVVGRSVDMWGHYNEYLGTTFNRARIFDCDPASNWTTTIMVGQLSFGRKGNSHEVPNMFSAPVEGMQPARWQNFNYIRELPAHCLNSEFQRAAVHQFTISKVAKDLLWGEETTLSPTVSLLREAMNRDDVLGLVVQFGLSNMSTPLQPDSPTFWELHGSIGLWCEGEMSTYPHGRLLIPILYEDALRARKKNEPQRTQSTQREEVWRKFGAASQRNGMTPKKEVKGQWFDFAHQPADGSRRGAASEGREEKALSNLTVQVTHQGVSLNMVTAVPCVGRAVKAGPGPTHAIASKLDLGELELRTVKSQRLVARIPTEAYQKEAHQLTSGIVDIPLAEPFENLRNEIEQQGLCIIDEQGQILVQEKEINLQVDDACLFLEFPDWKRGQDYTEEIEIRSFVRGRPAAVESIYLQQFYNPRGLPQLGYEFERDTANFGQTFHFPPSSELNILHFKGGKREEINDFAPTCVVSTNCEGRGWITLHGVQPGTTRVLLSAQPDELPCNPNHPDQAILAYDNDDLLGFWSGTGSFAVRVLPDDWYLEEVADEAVDFNLIYEHILAYYELCFSFMKAEVFSLADRCKVETYARLMWQMSDPNNRGKTYYMPPTRDLSQPKAMLLRKFLHNQQQVGYVPDSEPVPKRTQRTIQTRDELVVALRHAAELEVAVMLQYIYAAYSIPNYVTGQEYVSRGLWTQEQLYLACGNGEEVRNYGMRGVLLEVSHEEMIHFLMVNNILMAMGEPFYPAVPNFSELNRRFPIEVDFALEPFTATTIQRFMRFEWPDFLEKDLANDIEHSDPTADRLHGYGSLSELYRQIRQAIKNIPDLFVVKKGRVGGEHHLFLREDFNKVHPDYQLQVDDVESALFAIEFIVEQGEGCNPNSPKFEQSHFQQFRHLAEALAQQHITPTGSLIPWNPAYPALRNPTLHYRDGNSSVVTIPETRAVMQIFDECYFIMMQLMVQHFGLTPTASLRRSKIMNAAIDVMTGMMRPLGELLVSMPSGKRGKTAGPTFEIAMPMYIPTPEVACEAIARRFESLARRARECGAIHSTVYEMFDFYTKFFEDFAKNPQRLH</sequence>
<dbReference type="STRING" id="211165.GCA_000317285_04138"/>
<dbReference type="PANTHER" id="PTHR34400">
    <property type="match status" value="1"/>
</dbReference>
<organism evidence="2 3">
    <name type="scientific">Chlorogloeopsis fritschii PCC 6912</name>
    <dbReference type="NCBI Taxonomy" id="211165"/>
    <lineage>
        <taxon>Bacteria</taxon>
        <taxon>Bacillati</taxon>
        <taxon>Cyanobacteriota</taxon>
        <taxon>Cyanophyceae</taxon>
        <taxon>Nostocales</taxon>
        <taxon>Chlorogloeopsidaceae</taxon>
        <taxon>Chlorogloeopsis</taxon>
    </lineage>
</organism>
<keyword evidence="3" id="KW-1185">Reference proteome</keyword>
<dbReference type="Gene3D" id="1.20.1260.10">
    <property type="match status" value="1"/>
</dbReference>
<feature type="domain" description="Iminophenyl-pyruvate dimer synthase" evidence="1">
    <location>
        <begin position="760"/>
        <end position="998"/>
    </location>
</feature>
<dbReference type="PANTHER" id="PTHR34400:SF4">
    <property type="entry name" value="MEMBRANE PROTEIN"/>
    <property type="match status" value="1"/>
</dbReference>
<dbReference type="Proteomes" id="UP000268857">
    <property type="component" value="Unassembled WGS sequence"/>
</dbReference>
<dbReference type="EMBL" id="RSCJ01000009">
    <property type="protein sequence ID" value="RUR81753.1"/>
    <property type="molecule type" value="Genomic_DNA"/>
</dbReference>
<evidence type="ECO:0000313" key="3">
    <source>
        <dbReference type="Proteomes" id="UP000268857"/>
    </source>
</evidence>
<dbReference type="InterPro" id="IPR026820">
    <property type="entry name" value="VioB/RebD_dom"/>
</dbReference>
<dbReference type="RefSeq" id="WP_016875304.1">
    <property type="nucleotide sequence ID" value="NZ_AJLN01000102.1"/>
</dbReference>
<dbReference type="InterPro" id="IPR012347">
    <property type="entry name" value="Ferritin-like"/>
</dbReference>
<gene>
    <name evidence="2" type="ORF">PCC6912_26220</name>
</gene>
<evidence type="ECO:0000259" key="1">
    <source>
        <dbReference type="Pfam" id="PF12902"/>
    </source>
</evidence>